<keyword evidence="3" id="KW-1185">Reference proteome</keyword>
<dbReference type="Proteomes" id="UP000028492">
    <property type="component" value="Chromosome"/>
</dbReference>
<protein>
    <submittedName>
        <fullName evidence="2">Putative membrane protein</fullName>
    </submittedName>
</protein>
<proteinExistence type="predicted"/>
<organism evidence="2 3">
    <name type="scientific">Amycolatopsis japonica</name>
    <dbReference type="NCBI Taxonomy" id="208439"/>
    <lineage>
        <taxon>Bacteria</taxon>
        <taxon>Bacillati</taxon>
        <taxon>Actinomycetota</taxon>
        <taxon>Actinomycetes</taxon>
        <taxon>Pseudonocardiales</taxon>
        <taxon>Pseudonocardiaceae</taxon>
        <taxon>Amycolatopsis</taxon>
        <taxon>Amycolatopsis japonica group</taxon>
    </lineage>
</organism>
<feature type="transmembrane region" description="Helical" evidence="1">
    <location>
        <begin position="33"/>
        <end position="56"/>
    </location>
</feature>
<keyword evidence="1" id="KW-0812">Transmembrane</keyword>
<dbReference type="EMBL" id="CP008953">
    <property type="protein sequence ID" value="AIG79316.1"/>
    <property type="molecule type" value="Genomic_DNA"/>
</dbReference>
<dbReference type="AlphaFoldDB" id="A0A075V439"/>
<name>A0A075V439_9PSEU</name>
<gene>
    <name evidence="2" type="ORF">AJAP_32510</name>
</gene>
<keyword evidence="1" id="KW-1133">Transmembrane helix</keyword>
<accession>A0A075V439</accession>
<dbReference type="KEGG" id="aja:AJAP_32510"/>
<sequence>MVSKPRLALGMLVLAALAAGLLALLISLDVGAFWAKTLPLAFLAGGAAVAQSLGLFNKPSKD</sequence>
<dbReference type="HOGENOM" id="CLU_2893971_0_0_11"/>
<evidence type="ECO:0000313" key="2">
    <source>
        <dbReference type="EMBL" id="AIG79316.1"/>
    </source>
</evidence>
<keyword evidence="1" id="KW-0472">Membrane</keyword>
<dbReference type="RefSeq" id="WP_038518431.1">
    <property type="nucleotide sequence ID" value="NZ_CP008953.1"/>
</dbReference>
<evidence type="ECO:0000256" key="1">
    <source>
        <dbReference type="SAM" id="Phobius"/>
    </source>
</evidence>
<evidence type="ECO:0000313" key="3">
    <source>
        <dbReference type="Proteomes" id="UP000028492"/>
    </source>
</evidence>
<reference evidence="2 3" key="1">
    <citation type="journal article" date="2014" name="J. Biotechnol.">
        <title>Complete genome sequence of the actinobacterium Amycolatopsis japonica MG417-CF17(T) (=DSM 44213T) producing (S,S)-N,N'-ethylenediaminedisuccinic acid.</title>
        <authorList>
            <person name="Stegmann E."/>
            <person name="Albersmeier A."/>
            <person name="Spohn M."/>
            <person name="Gert H."/>
            <person name="Weber T."/>
            <person name="Wohlleben W."/>
            <person name="Kalinowski J."/>
            <person name="Ruckert C."/>
        </authorList>
    </citation>
    <scope>NUCLEOTIDE SEQUENCE [LARGE SCALE GENOMIC DNA]</scope>
    <source>
        <strain evidence="3">MG417-CF17 (DSM 44213)</strain>
    </source>
</reference>